<dbReference type="AlphaFoldDB" id="A0A0H1RA20"/>
<accession>A0A0H1RA20</accession>
<evidence type="ECO:0000313" key="2">
    <source>
        <dbReference type="EMBL" id="KLK92038.1"/>
    </source>
</evidence>
<keyword evidence="3" id="KW-1185">Reference proteome</keyword>
<evidence type="ECO:0000313" key="3">
    <source>
        <dbReference type="Proteomes" id="UP000035489"/>
    </source>
</evidence>
<feature type="transmembrane region" description="Helical" evidence="1">
    <location>
        <begin position="6"/>
        <end position="27"/>
    </location>
</feature>
<name>A0A0H1RA20_9HYPH</name>
<gene>
    <name evidence="2" type="ORF">AA309_16580</name>
</gene>
<dbReference type="STRING" id="1225564.AA309_16580"/>
<keyword evidence="1" id="KW-0812">Transmembrane</keyword>
<dbReference type="Proteomes" id="UP000035489">
    <property type="component" value="Unassembled WGS sequence"/>
</dbReference>
<dbReference type="OrthoDB" id="8021313at2"/>
<dbReference type="RefSeq" id="WP_047190123.1">
    <property type="nucleotide sequence ID" value="NZ_LCYG01000042.1"/>
</dbReference>
<organism evidence="2 3">
    <name type="scientific">Microvirga vignae</name>
    <dbReference type="NCBI Taxonomy" id="1225564"/>
    <lineage>
        <taxon>Bacteria</taxon>
        <taxon>Pseudomonadati</taxon>
        <taxon>Pseudomonadota</taxon>
        <taxon>Alphaproteobacteria</taxon>
        <taxon>Hyphomicrobiales</taxon>
        <taxon>Methylobacteriaceae</taxon>
        <taxon>Microvirga</taxon>
    </lineage>
</organism>
<sequence length="89" mass="9815">MFTNLAISLLAILAGSLGMLLLLIVWFGGRTIEPELESGLDPIRGEKDQAAIYDTHGPFIPMPDHLRTADEMIAWMTQELPKITADPPK</sequence>
<reference evidence="2 3" key="1">
    <citation type="submission" date="2015-05" db="EMBL/GenBank/DDBJ databases">
        <title>Draft genome sequence of Microvirga vignae strain BR3299, a novel nitrogen fixing bacteria isolated from Brazil semi-aired region.</title>
        <authorList>
            <person name="Zilli J.E."/>
            <person name="Passos S.R."/>
            <person name="Leite J."/>
            <person name="Baldani J.I."/>
            <person name="Xavier G.R."/>
            <person name="Rumjaneck N.G."/>
            <person name="Simoes-Araujo J.L."/>
        </authorList>
    </citation>
    <scope>NUCLEOTIDE SEQUENCE [LARGE SCALE GENOMIC DNA]</scope>
    <source>
        <strain evidence="2 3">BR3299</strain>
    </source>
</reference>
<keyword evidence="1" id="KW-1133">Transmembrane helix</keyword>
<dbReference type="EMBL" id="LCYG01000042">
    <property type="protein sequence ID" value="KLK92038.1"/>
    <property type="molecule type" value="Genomic_DNA"/>
</dbReference>
<protein>
    <submittedName>
        <fullName evidence="2">Uncharacterized protein</fullName>
    </submittedName>
</protein>
<proteinExistence type="predicted"/>
<comment type="caution">
    <text evidence="2">The sequence shown here is derived from an EMBL/GenBank/DDBJ whole genome shotgun (WGS) entry which is preliminary data.</text>
</comment>
<keyword evidence="1" id="KW-0472">Membrane</keyword>
<evidence type="ECO:0000256" key="1">
    <source>
        <dbReference type="SAM" id="Phobius"/>
    </source>
</evidence>
<dbReference type="PATRIC" id="fig|1225564.3.peg.4419"/>